<accession>A0A482XEX1</accession>
<evidence type="ECO:0000256" key="4">
    <source>
        <dbReference type="ARBA" id="ARBA00022650"/>
    </source>
</evidence>
<dbReference type="SUPFAM" id="SSF51735">
    <property type="entry name" value="NAD(P)-binding Rossmann-fold domains"/>
    <property type="match status" value="1"/>
</dbReference>
<proteinExistence type="inferred from homology"/>
<name>A0A482XEX1_LAOST</name>
<dbReference type="PANTHER" id="PTHR11645">
    <property type="entry name" value="PYRROLINE-5-CARBOXYLATE REDUCTASE"/>
    <property type="match status" value="1"/>
</dbReference>
<comment type="caution">
    <text evidence="12">The sequence shown here is derived from an EMBL/GenBank/DDBJ whole genome shotgun (WGS) entry which is preliminary data.</text>
</comment>
<dbReference type="STRING" id="195883.A0A482XEX1"/>
<dbReference type="UniPathway" id="UPA00098">
    <property type="reaction ID" value="UER00361"/>
</dbReference>
<dbReference type="Gene3D" id="1.10.3730.10">
    <property type="entry name" value="ProC C-terminal domain-like"/>
    <property type="match status" value="1"/>
</dbReference>
<dbReference type="InterPro" id="IPR000304">
    <property type="entry name" value="Pyrroline-COOH_reductase"/>
</dbReference>
<dbReference type="SUPFAM" id="SSF48179">
    <property type="entry name" value="6-phosphogluconate dehydrogenase C-terminal domain-like"/>
    <property type="match status" value="1"/>
</dbReference>
<protein>
    <recommendedName>
        <fullName evidence="3 8">Pyrroline-5-carboxylate reductase</fullName>
        <ecNumber evidence="3 8">1.5.1.2</ecNumber>
    </recommendedName>
</protein>
<evidence type="ECO:0000256" key="2">
    <source>
        <dbReference type="ARBA" id="ARBA00005525"/>
    </source>
</evidence>
<dbReference type="SMR" id="A0A482XEX1"/>
<feature type="domain" description="Pyrroline-5-carboxylate reductase dimerisation" evidence="11">
    <location>
        <begin position="121"/>
        <end position="224"/>
    </location>
</feature>
<dbReference type="Gene3D" id="3.40.50.720">
    <property type="entry name" value="NAD(P)-binding Rossmann-like Domain"/>
    <property type="match status" value="1"/>
</dbReference>
<evidence type="ECO:0000256" key="3">
    <source>
        <dbReference type="ARBA" id="ARBA00012855"/>
    </source>
</evidence>
<evidence type="ECO:0000256" key="1">
    <source>
        <dbReference type="ARBA" id="ARBA00005205"/>
    </source>
</evidence>
<comment type="catalytic activity">
    <reaction evidence="8">
        <text>L-proline + NADP(+) = (S)-1-pyrroline-5-carboxylate + NADPH + 2 H(+)</text>
        <dbReference type="Rhea" id="RHEA:14109"/>
        <dbReference type="ChEBI" id="CHEBI:15378"/>
        <dbReference type="ChEBI" id="CHEBI:17388"/>
        <dbReference type="ChEBI" id="CHEBI:57783"/>
        <dbReference type="ChEBI" id="CHEBI:58349"/>
        <dbReference type="ChEBI" id="CHEBI:60039"/>
        <dbReference type="EC" id="1.5.1.2"/>
    </reaction>
</comment>
<evidence type="ECO:0000313" key="13">
    <source>
        <dbReference type="Proteomes" id="UP000291343"/>
    </source>
</evidence>
<evidence type="ECO:0000256" key="5">
    <source>
        <dbReference type="ARBA" id="ARBA00022857"/>
    </source>
</evidence>
<dbReference type="PROSITE" id="PS00521">
    <property type="entry name" value="P5CR"/>
    <property type="match status" value="1"/>
</dbReference>
<dbReference type="FunFam" id="1.10.3730.10:FF:000001">
    <property type="entry name" value="Pyrroline-5-carboxylate reductase"/>
    <property type="match status" value="1"/>
</dbReference>
<evidence type="ECO:0000256" key="6">
    <source>
        <dbReference type="ARBA" id="ARBA00023002"/>
    </source>
</evidence>
<dbReference type="EMBL" id="QKKF02011346">
    <property type="protein sequence ID" value="RZF44120.1"/>
    <property type="molecule type" value="Genomic_DNA"/>
</dbReference>
<dbReference type="InterPro" id="IPR028939">
    <property type="entry name" value="P5C_Rdtase_cat_N"/>
</dbReference>
<keyword evidence="5 7" id="KW-0521">NADP</keyword>
<dbReference type="GO" id="GO:0055129">
    <property type="term" value="P:L-proline biosynthetic process"/>
    <property type="evidence" value="ECO:0007669"/>
    <property type="project" value="UniProtKB-UniPathway"/>
</dbReference>
<dbReference type="Pfam" id="PF03807">
    <property type="entry name" value="F420_oxidored"/>
    <property type="match status" value="1"/>
</dbReference>
<dbReference type="PANTHER" id="PTHR11645:SF69">
    <property type="entry name" value="PYRROLINE-5-CARBOXYLATE REDUCTASE"/>
    <property type="match status" value="1"/>
</dbReference>
<comment type="similarity">
    <text evidence="2 8">Belongs to the pyrroline-5-carboxylate reductase family.</text>
</comment>
<dbReference type="InterPro" id="IPR008927">
    <property type="entry name" value="6-PGluconate_DH-like_C_sf"/>
</dbReference>
<dbReference type="GO" id="GO:0004735">
    <property type="term" value="F:pyrroline-5-carboxylate reductase activity"/>
    <property type="evidence" value="ECO:0007669"/>
    <property type="project" value="UniProtKB-EC"/>
</dbReference>
<feature type="region of interest" description="Disordered" evidence="9">
    <location>
        <begin position="223"/>
        <end position="245"/>
    </location>
</feature>
<dbReference type="HAMAP" id="MF_01925">
    <property type="entry name" value="P5C_reductase"/>
    <property type="match status" value="1"/>
</dbReference>
<dbReference type="OrthoDB" id="10263291at2759"/>
<feature type="domain" description="Pyrroline-5-carboxylate reductase catalytic N-terminal" evidence="10">
    <location>
        <begin position="12"/>
        <end position="52"/>
    </location>
</feature>
<dbReference type="InParanoid" id="A0A482XEX1"/>
<dbReference type="AlphaFoldDB" id="A0A482XEX1"/>
<reference evidence="12 13" key="1">
    <citation type="journal article" date="2017" name="Gigascience">
        <title>Genome sequence of the small brown planthopper, Laodelphax striatellus.</title>
        <authorList>
            <person name="Zhu J."/>
            <person name="Jiang F."/>
            <person name="Wang X."/>
            <person name="Yang P."/>
            <person name="Bao Y."/>
            <person name="Zhao W."/>
            <person name="Wang W."/>
            <person name="Lu H."/>
            <person name="Wang Q."/>
            <person name="Cui N."/>
            <person name="Li J."/>
            <person name="Chen X."/>
            <person name="Luo L."/>
            <person name="Yu J."/>
            <person name="Kang L."/>
            <person name="Cui F."/>
        </authorList>
    </citation>
    <scope>NUCLEOTIDE SEQUENCE [LARGE SCALE GENOMIC DNA]</scope>
    <source>
        <strain evidence="12">Lst14</strain>
    </source>
</reference>
<gene>
    <name evidence="12" type="ORF">LSTR_LSTR014191</name>
</gene>
<evidence type="ECO:0000256" key="9">
    <source>
        <dbReference type="SAM" id="MobiDB-lite"/>
    </source>
</evidence>
<dbReference type="InterPro" id="IPR053790">
    <property type="entry name" value="P5CR-like_CS"/>
</dbReference>
<evidence type="ECO:0000313" key="12">
    <source>
        <dbReference type="EMBL" id="RZF44120.1"/>
    </source>
</evidence>
<keyword evidence="8" id="KW-0028">Amino-acid biosynthesis</keyword>
<evidence type="ECO:0000256" key="7">
    <source>
        <dbReference type="PIRSR" id="PIRSR000193-1"/>
    </source>
</evidence>
<dbReference type="Pfam" id="PF14748">
    <property type="entry name" value="P5CR_dimer"/>
    <property type="match status" value="1"/>
</dbReference>
<evidence type="ECO:0000256" key="8">
    <source>
        <dbReference type="RuleBase" id="RU003903"/>
    </source>
</evidence>
<keyword evidence="13" id="KW-1185">Reference proteome</keyword>
<keyword evidence="4 8" id="KW-0641">Proline biosynthesis</keyword>
<dbReference type="Proteomes" id="UP000291343">
    <property type="component" value="Unassembled WGS sequence"/>
</dbReference>
<evidence type="ECO:0000259" key="11">
    <source>
        <dbReference type="Pfam" id="PF14748"/>
    </source>
</evidence>
<organism evidence="12 13">
    <name type="scientific">Laodelphax striatellus</name>
    <name type="common">Small brown planthopper</name>
    <name type="synonym">Delphax striatella</name>
    <dbReference type="NCBI Taxonomy" id="195883"/>
    <lineage>
        <taxon>Eukaryota</taxon>
        <taxon>Metazoa</taxon>
        <taxon>Ecdysozoa</taxon>
        <taxon>Arthropoda</taxon>
        <taxon>Hexapoda</taxon>
        <taxon>Insecta</taxon>
        <taxon>Pterygota</taxon>
        <taxon>Neoptera</taxon>
        <taxon>Paraneoptera</taxon>
        <taxon>Hemiptera</taxon>
        <taxon>Auchenorrhyncha</taxon>
        <taxon>Fulgoroidea</taxon>
        <taxon>Delphacidae</taxon>
        <taxon>Criomorphinae</taxon>
        <taxon>Laodelphax</taxon>
    </lineage>
</organism>
<dbReference type="EC" id="1.5.1.2" evidence="3 8"/>
<keyword evidence="6 8" id="KW-0560">Oxidoreductase</keyword>
<dbReference type="NCBIfam" id="TIGR00112">
    <property type="entry name" value="proC"/>
    <property type="match status" value="1"/>
</dbReference>
<evidence type="ECO:0000259" key="10">
    <source>
        <dbReference type="Pfam" id="PF03807"/>
    </source>
</evidence>
<dbReference type="InterPro" id="IPR036291">
    <property type="entry name" value="NAD(P)-bd_dom_sf"/>
</dbReference>
<sequence length="245" mass="26033">MEGQRMQFDLIFNGTEIIFLAVKPQYAQEAIQTLFQGVQQWTGKCLVSIMVGITIEQLKQMLKRVNSALSYLHIIRTMPNTPLLVGEGCTVFCSSPGTPPDAIETVKAILSVNGLCEEVDEKLMNPIGALSGSGPAYVYQMIEALSDGGVKLGIPRPLAIKLAAKTLIGGAKMVLETGKHPGQLKDEVCSPGGSTIAGISAMERQGVRFGLISAVEAANSRSAEIAKENSQQGASLTGDIRQGDQ</sequence>
<dbReference type="InterPro" id="IPR029036">
    <property type="entry name" value="P5CR_dimer"/>
</dbReference>
<comment type="pathway">
    <text evidence="1 8">Amino-acid biosynthesis; L-proline biosynthesis; L-proline from L-glutamate 5-semialdehyde: step 1/1.</text>
</comment>
<dbReference type="PIRSF" id="PIRSF000193">
    <property type="entry name" value="Pyrrol-5-carb_rd"/>
    <property type="match status" value="1"/>
</dbReference>
<feature type="binding site" evidence="7">
    <location>
        <begin position="21"/>
        <end position="24"/>
    </location>
    <ligand>
        <name>NADP(+)</name>
        <dbReference type="ChEBI" id="CHEBI:58349"/>
    </ligand>
</feature>